<evidence type="ECO:0008006" key="3">
    <source>
        <dbReference type="Google" id="ProtNLM"/>
    </source>
</evidence>
<dbReference type="InterPro" id="IPR035979">
    <property type="entry name" value="RBD_domain_sf"/>
</dbReference>
<organism evidence="1 2">
    <name type="scientific">Acorus calamus</name>
    <name type="common">Sweet flag</name>
    <dbReference type="NCBI Taxonomy" id="4465"/>
    <lineage>
        <taxon>Eukaryota</taxon>
        <taxon>Viridiplantae</taxon>
        <taxon>Streptophyta</taxon>
        <taxon>Embryophyta</taxon>
        <taxon>Tracheophyta</taxon>
        <taxon>Spermatophyta</taxon>
        <taxon>Magnoliopsida</taxon>
        <taxon>Liliopsida</taxon>
        <taxon>Acoraceae</taxon>
        <taxon>Acorus</taxon>
    </lineage>
</organism>
<dbReference type="InterPro" id="IPR012677">
    <property type="entry name" value="Nucleotide-bd_a/b_plait_sf"/>
</dbReference>
<dbReference type="EMBL" id="JAUJYO010000021">
    <property type="protein sequence ID" value="KAK1283898.1"/>
    <property type="molecule type" value="Genomic_DNA"/>
</dbReference>
<dbReference type="SUPFAM" id="SSF54928">
    <property type="entry name" value="RNA-binding domain, RBD"/>
    <property type="match status" value="1"/>
</dbReference>
<comment type="caution">
    <text evidence="1">The sequence shown here is derived from an EMBL/GenBank/DDBJ whole genome shotgun (WGS) entry which is preliminary data.</text>
</comment>
<evidence type="ECO:0000313" key="2">
    <source>
        <dbReference type="Proteomes" id="UP001180020"/>
    </source>
</evidence>
<keyword evidence="2" id="KW-1185">Reference proteome</keyword>
<dbReference type="GO" id="GO:0003676">
    <property type="term" value="F:nucleic acid binding"/>
    <property type="evidence" value="ECO:0007669"/>
    <property type="project" value="InterPro"/>
</dbReference>
<sequence>MQETIPIILNKNPRYPKKGSVAHRLGPSNITPKISRWLKVVFANSKIAGVFEKEFGVCTINAKIHHLEHPRQPSMPRTAPPGGGGEGRRINLGFFSSFSGSSSPPMASADVEFRCFFGGLAWVTDDHALKDAFSQYGHCEILESKIISDPRTRPSLRVAATARYKREIPEAMEPVEWRLYTAWDDDVDDILM</sequence>
<dbReference type="Gene3D" id="3.30.70.330">
    <property type="match status" value="1"/>
</dbReference>
<gene>
    <name evidence="1" type="ORF">QJS10_CPB21g00430</name>
</gene>
<reference evidence="1" key="2">
    <citation type="submission" date="2023-06" db="EMBL/GenBank/DDBJ databases">
        <authorList>
            <person name="Ma L."/>
            <person name="Liu K.-W."/>
            <person name="Li Z."/>
            <person name="Hsiao Y.-Y."/>
            <person name="Qi Y."/>
            <person name="Fu T."/>
            <person name="Tang G."/>
            <person name="Zhang D."/>
            <person name="Sun W.-H."/>
            <person name="Liu D.-K."/>
            <person name="Li Y."/>
            <person name="Chen G.-Z."/>
            <person name="Liu X.-D."/>
            <person name="Liao X.-Y."/>
            <person name="Jiang Y.-T."/>
            <person name="Yu X."/>
            <person name="Hao Y."/>
            <person name="Huang J."/>
            <person name="Zhao X.-W."/>
            <person name="Ke S."/>
            <person name="Chen Y.-Y."/>
            <person name="Wu W.-L."/>
            <person name="Hsu J.-L."/>
            <person name="Lin Y.-F."/>
            <person name="Huang M.-D."/>
            <person name="Li C.-Y."/>
            <person name="Huang L."/>
            <person name="Wang Z.-W."/>
            <person name="Zhao X."/>
            <person name="Zhong W.-Y."/>
            <person name="Peng D.-H."/>
            <person name="Ahmad S."/>
            <person name="Lan S."/>
            <person name="Zhang J.-S."/>
            <person name="Tsai W.-C."/>
            <person name="Van De Peer Y."/>
            <person name="Liu Z.-J."/>
        </authorList>
    </citation>
    <scope>NUCLEOTIDE SEQUENCE</scope>
    <source>
        <strain evidence="1">CP</strain>
        <tissue evidence="1">Leaves</tissue>
    </source>
</reference>
<dbReference type="Proteomes" id="UP001180020">
    <property type="component" value="Unassembled WGS sequence"/>
</dbReference>
<proteinExistence type="predicted"/>
<reference evidence="1" key="1">
    <citation type="journal article" date="2023" name="Nat. Commun.">
        <title>Diploid and tetraploid genomes of Acorus and the evolution of monocots.</title>
        <authorList>
            <person name="Ma L."/>
            <person name="Liu K.W."/>
            <person name="Li Z."/>
            <person name="Hsiao Y.Y."/>
            <person name="Qi Y."/>
            <person name="Fu T."/>
            <person name="Tang G.D."/>
            <person name="Zhang D."/>
            <person name="Sun W.H."/>
            <person name="Liu D.K."/>
            <person name="Li Y."/>
            <person name="Chen G.Z."/>
            <person name="Liu X.D."/>
            <person name="Liao X.Y."/>
            <person name="Jiang Y.T."/>
            <person name="Yu X."/>
            <person name="Hao Y."/>
            <person name="Huang J."/>
            <person name="Zhao X.W."/>
            <person name="Ke S."/>
            <person name="Chen Y.Y."/>
            <person name="Wu W.L."/>
            <person name="Hsu J.L."/>
            <person name="Lin Y.F."/>
            <person name="Huang M.D."/>
            <person name="Li C.Y."/>
            <person name="Huang L."/>
            <person name="Wang Z.W."/>
            <person name="Zhao X."/>
            <person name="Zhong W.Y."/>
            <person name="Peng D.H."/>
            <person name="Ahmad S."/>
            <person name="Lan S."/>
            <person name="Zhang J.S."/>
            <person name="Tsai W.C."/>
            <person name="Van de Peer Y."/>
            <person name="Liu Z.J."/>
        </authorList>
    </citation>
    <scope>NUCLEOTIDE SEQUENCE</scope>
    <source>
        <strain evidence="1">CP</strain>
    </source>
</reference>
<accession>A0AAV9C6K4</accession>
<dbReference type="AlphaFoldDB" id="A0AAV9C6K4"/>
<protein>
    <recommendedName>
        <fullName evidence="3">RRM domain-containing protein</fullName>
    </recommendedName>
</protein>
<name>A0AAV9C6K4_ACOCL</name>
<evidence type="ECO:0000313" key="1">
    <source>
        <dbReference type="EMBL" id="KAK1283898.1"/>
    </source>
</evidence>